<dbReference type="VEuPathDB" id="FungiDB:SDRG_06634"/>
<dbReference type="InParanoid" id="T0QPX0"/>
<evidence type="ECO:0000313" key="1">
    <source>
        <dbReference type="EMBL" id="EQC35885.1"/>
    </source>
</evidence>
<gene>
    <name evidence="1" type="ORF">SDRG_06634</name>
</gene>
<dbReference type="AlphaFoldDB" id="T0QPX0"/>
<proteinExistence type="predicted"/>
<organism evidence="1 2">
    <name type="scientific">Saprolegnia diclina (strain VS20)</name>
    <dbReference type="NCBI Taxonomy" id="1156394"/>
    <lineage>
        <taxon>Eukaryota</taxon>
        <taxon>Sar</taxon>
        <taxon>Stramenopiles</taxon>
        <taxon>Oomycota</taxon>
        <taxon>Saprolegniomycetes</taxon>
        <taxon>Saprolegniales</taxon>
        <taxon>Saprolegniaceae</taxon>
        <taxon>Saprolegnia</taxon>
    </lineage>
</organism>
<dbReference type="EMBL" id="JH767149">
    <property type="protein sequence ID" value="EQC35885.1"/>
    <property type="molecule type" value="Genomic_DNA"/>
</dbReference>
<reference evidence="1 2" key="1">
    <citation type="submission" date="2012-04" db="EMBL/GenBank/DDBJ databases">
        <title>The Genome Sequence of Saprolegnia declina VS20.</title>
        <authorList>
            <consortium name="The Broad Institute Genome Sequencing Platform"/>
            <person name="Russ C."/>
            <person name="Nusbaum C."/>
            <person name="Tyler B."/>
            <person name="van West P."/>
            <person name="Dieguez-Uribeondo J."/>
            <person name="de Bruijn I."/>
            <person name="Tripathy S."/>
            <person name="Jiang R."/>
            <person name="Young S.K."/>
            <person name="Zeng Q."/>
            <person name="Gargeya S."/>
            <person name="Fitzgerald M."/>
            <person name="Haas B."/>
            <person name="Abouelleil A."/>
            <person name="Alvarado L."/>
            <person name="Arachchi H.M."/>
            <person name="Berlin A."/>
            <person name="Chapman S.B."/>
            <person name="Goldberg J."/>
            <person name="Griggs A."/>
            <person name="Gujja S."/>
            <person name="Hansen M."/>
            <person name="Howarth C."/>
            <person name="Imamovic A."/>
            <person name="Larimer J."/>
            <person name="McCowen C."/>
            <person name="Montmayeur A."/>
            <person name="Murphy C."/>
            <person name="Neiman D."/>
            <person name="Pearson M."/>
            <person name="Priest M."/>
            <person name="Roberts A."/>
            <person name="Saif S."/>
            <person name="Shea T."/>
            <person name="Sisk P."/>
            <person name="Sykes S."/>
            <person name="Wortman J."/>
            <person name="Nusbaum C."/>
            <person name="Birren B."/>
        </authorList>
    </citation>
    <scope>NUCLEOTIDE SEQUENCE [LARGE SCALE GENOMIC DNA]</scope>
    <source>
        <strain evidence="1 2">VS20</strain>
    </source>
</reference>
<dbReference type="RefSeq" id="XP_008610647.1">
    <property type="nucleotide sequence ID" value="XM_008612425.1"/>
</dbReference>
<keyword evidence="2" id="KW-1185">Reference proteome</keyword>
<dbReference type="GeneID" id="19947361"/>
<sequence length="148" mass="16403">MTSLLSEAAATTSNDALDAASERAIQLAHRVLRRDDTITALREKIERGLERKKAQVQHSTMHLVDANPTTAKNKTTISLLHTWVKSLETQIHAAGVSNDTLLATQLPGEVPSLMARFYPICGIRQLVDTFSNNNDKDKSCQTHWLPND</sequence>
<accession>T0QPX0</accession>
<name>T0QPX0_SAPDV</name>
<dbReference type="Proteomes" id="UP000030762">
    <property type="component" value="Unassembled WGS sequence"/>
</dbReference>
<evidence type="ECO:0000313" key="2">
    <source>
        <dbReference type="Proteomes" id="UP000030762"/>
    </source>
</evidence>
<protein>
    <submittedName>
        <fullName evidence="1">Uncharacterized protein</fullName>
    </submittedName>
</protein>